<dbReference type="GO" id="GO:0010181">
    <property type="term" value="F:FMN binding"/>
    <property type="evidence" value="ECO:0007669"/>
    <property type="project" value="InterPro"/>
</dbReference>
<accession>A0A4Z0KJD2</accession>
<evidence type="ECO:0000256" key="1">
    <source>
        <dbReference type="ARBA" id="ARBA00006961"/>
    </source>
</evidence>
<dbReference type="Gene3D" id="3.40.50.360">
    <property type="match status" value="1"/>
</dbReference>
<protein>
    <submittedName>
        <fullName evidence="3">NAD(P)H:quinone oxidoreductase</fullName>
    </submittedName>
</protein>
<gene>
    <name evidence="3" type="ORF">EB834_10050</name>
</gene>
<name>A0A4Z0KJD2_BREAU</name>
<dbReference type="EMBL" id="RHFF01000008">
    <property type="protein sequence ID" value="TGD38907.1"/>
    <property type="molecule type" value="Genomic_DNA"/>
</dbReference>
<dbReference type="SUPFAM" id="SSF52218">
    <property type="entry name" value="Flavoproteins"/>
    <property type="match status" value="1"/>
</dbReference>
<evidence type="ECO:0000259" key="2">
    <source>
        <dbReference type="PROSITE" id="PS50902"/>
    </source>
</evidence>
<organism evidence="3 4">
    <name type="scientific">Brevibacterium aurantiacum</name>
    <dbReference type="NCBI Taxonomy" id="273384"/>
    <lineage>
        <taxon>Bacteria</taxon>
        <taxon>Bacillati</taxon>
        <taxon>Actinomycetota</taxon>
        <taxon>Actinomycetes</taxon>
        <taxon>Micrococcales</taxon>
        <taxon>Brevibacteriaceae</taxon>
        <taxon>Brevibacterium</taxon>
    </lineage>
</organism>
<dbReference type="InterPro" id="IPR029039">
    <property type="entry name" value="Flavoprotein-like_sf"/>
</dbReference>
<dbReference type="Pfam" id="PF03358">
    <property type="entry name" value="FMN_red"/>
    <property type="match status" value="1"/>
</dbReference>
<dbReference type="Proteomes" id="UP000297736">
    <property type="component" value="Unassembled WGS sequence"/>
</dbReference>
<comment type="caution">
    <text evidence="3">The sequence shown here is derived from an EMBL/GenBank/DDBJ whole genome shotgun (WGS) entry which is preliminary data.</text>
</comment>
<dbReference type="InterPro" id="IPR008254">
    <property type="entry name" value="Flavodoxin/NO_synth"/>
</dbReference>
<evidence type="ECO:0000313" key="4">
    <source>
        <dbReference type="Proteomes" id="UP000297736"/>
    </source>
</evidence>
<evidence type="ECO:0000313" key="3">
    <source>
        <dbReference type="EMBL" id="TGD38907.1"/>
    </source>
</evidence>
<reference evidence="3 4" key="1">
    <citation type="submission" date="2018-10" db="EMBL/GenBank/DDBJ databases">
        <title>Brevibacterium genomes from Austrain hard cheese rinds.</title>
        <authorList>
            <person name="Anast J.M."/>
            <person name="Dzieciol M."/>
            <person name="Schultz D.L."/>
            <person name="Mann E."/>
            <person name="Wagner M."/>
            <person name="Schmitz-Esser S."/>
        </authorList>
    </citation>
    <scope>NUCLEOTIDE SEQUENCE [LARGE SCALE GENOMIC DNA]</scope>
    <source>
        <strain evidence="3 4">L261</strain>
    </source>
</reference>
<dbReference type="InterPro" id="IPR005025">
    <property type="entry name" value="FMN_Rdtase-like_dom"/>
</dbReference>
<comment type="similarity">
    <text evidence="1">Belongs to the WrbA family.</text>
</comment>
<dbReference type="NCBIfam" id="TIGR01755">
    <property type="entry name" value="flav_wrbA"/>
    <property type="match status" value="1"/>
</dbReference>
<proteinExistence type="inferred from homology"/>
<dbReference type="InterPro" id="IPR010089">
    <property type="entry name" value="Flavoprotein_WrbA-like"/>
</dbReference>
<dbReference type="AlphaFoldDB" id="A0A4Z0KJD2"/>
<dbReference type="NCBIfam" id="NF002999">
    <property type="entry name" value="PRK03767.1"/>
    <property type="match status" value="1"/>
</dbReference>
<dbReference type="FunFam" id="3.40.50.360:FF:000001">
    <property type="entry name" value="NAD(P)H dehydrogenase (Quinone) FQR1-like"/>
    <property type="match status" value="1"/>
</dbReference>
<dbReference type="PANTHER" id="PTHR30546">
    <property type="entry name" value="FLAVODOXIN-RELATED PROTEIN WRBA-RELATED"/>
    <property type="match status" value="1"/>
</dbReference>
<dbReference type="GO" id="GO:0003955">
    <property type="term" value="F:NAD(P)H dehydrogenase (quinone) activity"/>
    <property type="evidence" value="ECO:0007669"/>
    <property type="project" value="InterPro"/>
</dbReference>
<dbReference type="GO" id="GO:0016020">
    <property type="term" value="C:membrane"/>
    <property type="evidence" value="ECO:0007669"/>
    <property type="project" value="TreeGrafter"/>
</dbReference>
<feature type="domain" description="Flavodoxin-like" evidence="2">
    <location>
        <begin position="5"/>
        <end position="191"/>
    </location>
</feature>
<dbReference type="PROSITE" id="PS50902">
    <property type="entry name" value="FLAVODOXIN_LIKE"/>
    <property type="match status" value="1"/>
</dbReference>
<dbReference type="PANTHER" id="PTHR30546:SF23">
    <property type="entry name" value="FLAVOPROTEIN-LIKE PROTEIN YCP4-RELATED"/>
    <property type="match status" value="1"/>
</dbReference>
<sequence>MMTRFAVIYYSSTGSVHDLAEAYAAGAEEAGAEVRLRRVAELVPHEIVEANEAWRDHLEVTADIPTADVKDLIWADGFALGTPTRFGQPASQLKQFIDSASAAWSAGHLAGKPASGFTSAHERHGGHEATLLALYHTFCHWGSIIVPTGYENYDVAHAAGGNPYGVSSIGSEGAPGLAVLEQARYQGHRLAMLARTMKDSRVEAA</sequence>